<evidence type="ECO:0000313" key="3">
    <source>
        <dbReference type="Proteomes" id="UP000694388"/>
    </source>
</evidence>
<dbReference type="SMART" id="SM00409">
    <property type="entry name" value="IG"/>
    <property type="match status" value="1"/>
</dbReference>
<dbReference type="InterPro" id="IPR036179">
    <property type="entry name" value="Ig-like_dom_sf"/>
</dbReference>
<dbReference type="PROSITE" id="PS50835">
    <property type="entry name" value="IG_LIKE"/>
    <property type="match status" value="1"/>
</dbReference>
<dbReference type="InterPro" id="IPR013783">
    <property type="entry name" value="Ig-like_fold"/>
</dbReference>
<dbReference type="InterPro" id="IPR003599">
    <property type="entry name" value="Ig_sub"/>
</dbReference>
<dbReference type="Pfam" id="PF07686">
    <property type="entry name" value="V-set"/>
    <property type="match status" value="1"/>
</dbReference>
<dbReference type="InterPro" id="IPR007110">
    <property type="entry name" value="Ig-like_dom"/>
</dbReference>
<accession>A0A8C4QVC4</accession>
<name>A0A8C4QVC4_EPTBU</name>
<reference evidence="2" key="1">
    <citation type="submission" date="2025-08" db="UniProtKB">
        <authorList>
            <consortium name="Ensembl"/>
        </authorList>
    </citation>
    <scope>IDENTIFICATION</scope>
</reference>
<dbReference type="Gene3D" id="2.60.40.10">
    <property type="entry name" value="Immunoglobulins"/>
    <property type="match status" value="1"/>
</dbReference>
<protein>
    <recommendedName>
        <fullName evidence="1">Ig-like domain-containing protein</fullName>
    </recommendedName>
</protein>
<dbReference type="Ensembl" id="ENSEBUT00000021475.1">
    <property type="protein sequence ID" value="ENSEBUP00000020899.1"/>
    <property type="gene ID" value="ENSEBUG00000012916.1"/>
</dbReference>
<keyword evidence="3" id="KW-1185">Reference proteome</keyword>
<dbReference type="InterPro" id="IPR013106">
    <property type="entry name" value="Ig_V-set"/>
</dbReference>
<evidence type="ECO:0000313" key="2">
    <source>
        <dbReference type="Ensembl" id="ENSEBUP00000020899.1"/>
    </source>
</evidence>
<feature type="domain" description="Ig-like" evidence="1">
    <location>
        <begin position="53"/>
        <end position="132"/>
    </location>
</feature>
<dbReference type="Proteomes" id="UP000694388">
    <property type="component" value="Unplaced"/>
</dbReference>
<dbReference type="AlphaFoldDB" id="A0A8C4QVC4"/>
<dbReference type="CDD" id="cd00099">
    <property type="entry name" value="IgV"/>
    <property type="match status" value="1"/>
</dbReference>
<sequence length="167" mass="19388">MKILPKVKTIRRPCYRSPESCTNELPWGLSRDRELSNHTGLQAAMSSHNIWTVEEGGSVDLNCSVSKDSSSHVDIEWYFTNNENNTSLIAMQYKKEQIIKGKKERIRFLGKDFDFVRLQITELQVQDSGKYTAKIKTVVDKEPYFKNCSYNLLVKQSRGDWDFGEPW</sequence>
<proteinExistence type="predicted"/>
<dbReference type="SUPFAM" id="SSF48726">
    <property type="entry name" value="Immunoglobulin"/>
    <property type="match status" value="1"/>
</dbReference>
<reference evidence="2" key="2">
    <citation type="submission" date="2025-09" db="UniProtKB">
        <authorList>
            <consortium name="Ensembl"/>
        </authorList>
    </citation>
    <scope>IDENTIFICATION</scope>
</reference>
<evidence type="ECO:0000259" key="1">
    <source>
        <dbReference type="PROSITE" id="PS50835"/>
    </source>
</evidence>
<organism evidence="2 3">
    <name type="scientific">Eptatretus burgeri</name>
    <name type="common">Inshore hagfish</name>
    <dbReference type="NCBI Taxonomy" id="7764"/>
    <lineage>
        <taxon>Eukaryota</taxon>
        <taxon>Metazoa</taxon>
        <taxon>Chordata</taxon>
        <taxon>Craniata</taxon>
        <taxon>Vertebrata</taxon>
        <taxon>Cyclostomata</taxon>
        <taxon>Myxini</taxon>
        <taxon>Myxiniformes</taxon>
        <taxon>Myxinidae</taxon>
        <taxon>Eptatretinae</taxon>
        <taxon>Eptatretus</taxon>
    </lineage>
</organism>